<feature type="coiled-coil region" evidence="4">
    <location>
        <begin position="314"/>
        <end position="355"/>
    </location>
</feature>
<feature type="repeat" description="WD" evidence="3">
    <location>
        <begin position="113"/>
        <end position="144"/>
    </location>
</feature>
<dbReference type="SMART" id="SM00320">
    <property type="entry name" value="WD40"/>
    <property type="match status" value="3"/>
</dbReference>
<keyword evidence="1 3" id="KW-0853">WD repeat</keyword>
<dbReference type="InterPro" id="IPR019775">
    <property type="entry name" value="WD40_repeat_CS"/>
</dbReference>
<dbReference type="InterPro" id="IPR045227">
    <property type="entry name" value="WDR18/Ipi3/RID3"/>
</dbReference>
<keyword evidence="6" id="KW-1185">Reference proteome</keyword>
<dbReference type="EMBL" id="CP126219">
    <property type="protein sequence ID" value="WIA20965.1"/>
    <property type="molecule type" value="Genomic_DNA"/>
</dbReference>
<dbReference type="PANTHER" id="PTHR18763">
    <property type="entry name" value="WD-REPEAT PROTEIN 18"/>
    <property type="match status" value="1"/>
</dbReference>
<accession>A0ABY8UHY1</accession>
<proteinExistence type="predicted"/>
<evidence type="ECO:0000313" key="6">
    <source>
        <dbReference type="Proteomes" id="UP001244341"/>
    </source>
</evidence>
<dbReference type="SUPFAM" id="SSF50998">
    <property type="entry name" value="Quinoprotein alcohol dehydrogenase-like"/>
    <property type="match status" value="1"/>
</dbReference>
<organism evidence="5 6">
    <name type="scientific">Tetradesmus obliquus</name>
    <name type="common">Green alga</name>
    <name type="synonym">Acutodesmus obliquus</name>
    <dbReference type="NCBI Taxonomy" id="3088"/>
    <lineage>
        <taxon>Eukaryota</taxon>
        <taxon>Viridiplantae</taxon>
        <taxon>Chlorophyta</taxon>
        <taxon>core chlorophytes</taxon>
        <taxon>Chlorophyceae</taxon>
        <taxon>CS clade</taxon>
        <taxon>Sphaeropleales</taxon>
        <taxon>Scenedesmaceae</taxon>
        <taxon>Tetradesmus</taxon>
    </lineage>
</organism>
<dbReference type="PROSITE" id="PS50294">
    <property type="entry name" value="WD_REPEATS_REGION"/>
    <property type="match status" value="2"/>
</dbReference>
<feature type="repeat" description="WD" evidence="3">
    <location>
        <begin position="204"/>
        <end position="245"/>
    </location>
</feature>
<evidence type="ECO:0000256" key="2">
    <source>
        <dbReference type="ARBA" id="ARBA00022737"/>
    </source>
</evidence>
<dbReference type="PROSITE" id="PS00678">
    <property type="entry name" value="WD_REPEATS_1"/>
    <property type="match status" value="1"/>
</dbReference>
<evidence type="ECO:0000256" key="1">
    <source>
        <dbReference type="ARBA" id="ARBA00022574"/>
    </source>
</evidence>
<dbReference type="Proteomes" id="UP001244341">
    <property type="component" value="Chromosome 12b"/>
</dbReference>
<sequence length="374" mass="39639">MQQQAVLLACSTESNITAWDLATATQLTQYKGNASGRGRVTRLGSDYLAAAQNSKDAIHFWTWHKDQVLQRCFTQEPLTALAASPNGAYLVGGGASGTLYCWEAFSGRLLRSWPAHYKAVSCLAFSDSGGLLVSAGEDTLVAAWLLAEVLDEQRDGPAAAAAAAVGMARVEPLHTWSEHTLPVTCIYLGSAAAGVVGGPGSCCYEGHSKAISSLEITPDGEQLVSGSEDGTARIWDLRSRQCLRSIASPNKAPVTAALLMAWPGHLGPAGSAGRQGPKRLQPLAALAKFAGAAGTSKPWEGLINQQQQGSGQGSGQQQQQQQQQQQDVAQLQQQVEQLQQQLQESRQVAGQWQALHGELHQFCTDKVLATGLDA</sequence>
<dbReference type="Pfam" id="PF00400">
    <property type="entry name" value="WD40"/>
    <property type="match status" value="3"/>
</dbReference>
<dbReference type="InterPro" id="IPR011047">
    <property type="entry name" value="Quinoprotein_ADH-like_sf"/>
</dbReference>
<dbReference type="InterPro" id="IPR001680">
    <property type="entry name" value="WD40_rpt"/>
</dbReference>
<keyword evidence="2" id="KW-0677">Repeat</keyword>
<evidence type="ECO:0000256" key="3">
    <source>
        <dbReference type="PROSITE-ProRule" id="PRU00221"/>
    </source>
</evidence>
<dbReference type="PROSITE" id="PS50082">
    <property type="entry name" value="WD_REPEATS_2"/>
    <property type="match status" value="2"/>
</dbReference>
<reference evidence="5 6" key="1">
    <citation type="submission" date="2023-05" db="EMBL/GenBank/DDBJ databases">
        <title>A 100% complete, gapless, phased diploid assembly of the Scenedesmus obliquus UTEX 3031 genome.</title>
        <authorList>
            <person name="Biondi T.C."/>
            <person name="Hanschen E.R."/>
            <person name="Kwon T."/>
            <person name="Eng W."/>
            <person name="Kruse C.P.S."/>
            <person name="Koehler S.I."/>
            <person name="Kunde Y."/>
            <person name="Gleasner C.D."/>
            <person name="You Mak K.T."/>
            <person name="Polle J."/>
            <person name="Hovde B.T."/>
            <person name="Starkenburg S.R."/>
        </authorList>
    </citation>
    <scope>NUCLEOTIDE SEQUENCE [LARGE SCALE GENOMIC DNA]</scope>
    <source>
        <strain evidence="5 6">DOE0152z</strain>
    </source>
</reference>
<dbReference type="PANTHER" id="PTHR18763:SF0">
    <property type="entry name" value="WD REPEAT-CONTAINING PROTEIN 18"/>
    <property type="match status" value="1"/>
</dbReference>
<dbReference type="InterPro" id="IPR015943">
    <property type="entry name" value="WD40/YVTN_repeat-like_dom_sf"/>
</dbReference>
<dbReference type="Gene3D" id="2.130.10.10">
    <property type="entry name" value="YVTN repeat-like/Quinoprotein amine dehydrogenase"/>
    <property type="match status" value="2"/>
</dbReference>
<evidence type="ECO:0008006" key="7">
    <source>
        <dbReference type="Google" id="ProtNLM"/>
    </source>
</evidence>
<name>A0ABY8UHY1_TETOB</name>
<evidence type="ECO:0000313" key="5">
    <source>
        <dbReference type="EMBL" id="WIA20965.1"/>
    </source>
</evidence>
<protein>
    <recommendedName>
        <fullName evidence="7">Anaphase-promoting complex subunit 4 WD40 domain-containing protein</fullName>
    </recommendedName>
</protein>
<gene>
    <name evidence="5" type="ORF">OEZ85_005302</name>
</gene>
<evidence type="ECO:0000256" key="4">
    <source>
        <dbReference type="SAM" id="Coils"/>
    </source>
</evidence>
<keyword evidence="4" id="KW-0175">Coiled coil</keyword>